<accession>A0ABS6A7U7</accession>
<organism evidence="2 3">
    <name type="scientific">Marinobacter salexigens</name>
    <dbReference type="NCBI Taxonomy" id="1925763"/>
    <lineage>
        <taxon>Bacteria</taxon>
        <taxon>Pseudomonadati</taxon>
        <taxon>Pseudomonadota</taxon>
        <taxon>Gammaproteobacteria</taxon>
        <taxon>Pseudomonadales</taxon>
        <taxon>Marinobacteraceae</taxon>
        <taxon>Marinobacter</taxon>
    </lineage>
</organism>
<sequence>MKTLIATALTASLVTAPLAFASGTVDDAKRAIQIGSDYGISHFHSIELEDDRDDVGSMEIEGWVDGQWYVELDIDSDGTIQKEERRKRNDGPWGLTAADVEKYIDASAKQGINRMEEIKINAKGEIEVEGDNAEGQELEIDFHTGSMEPTRVDKDGWV</sequence>
<name>A0ABS6A7U7_9GAMM</name>
<evidence type="ECO:0000313" key="2">
    <source>
        <dbReference type="EMBL" id="MBU2873635.1"/>
    </source>
</evidence>
<evidence type="ECO:0000256" key="1">
    <source>
        <dbReference type="SAM" id="SignalP"/>
    </source>
</evidence>
<dbReference type="Proteomes" id="UP000753376">
    <property type="component" value="Unassembled WGS sequence"/>
</dbReference>
<gene>
    <name evidence="2" type="ORF">KO508_06375</name>
</gene>
<comment type="caution">
    <text evidence="2">The sequence shown here is derived from an EMBL/GenBank/DDBJ whole genome shotgun (WGS) entry which is preliminary data.</text>
</comment>
<keyword evidence="1" id="KW-0732">Signal</keyword>
<dbReference type="EMBL" id="JAHKPV010000006">
    <property type="protein sequence ID" value="MBU2873635.1"/>
    <property type="molecule type" value="Genomic_DNA"/>
</dbReference>
<reference evidence="2 3" key="1">
    <citation type="submission" date="2021-05" db="EMBL/GenBank/DDBJ databases">
        <title>Draft genomes of bacteria isolated from model marine particles.</title>
        <authorList>
            <person name="Datta M.S."/>
            <person name="Schwartzman J.A."/>
            <person name="Enke T.N."/>
            <person name="Saavedra J."/>
            <person name="Cermak N."/>
            <person name="Cordero O.X."/>
        </authorList>
    </citation>
    <scope>NUCLEOTIDE SEQUENCE [LARGE SCALE GENOMIC DNA]</scope>
    <source>
        <strain evidence="2 3">D2M19</strain>
    </source>
</reference>
<feature type="signal peptide" evidence="1">
    <location>
        <begin position="1"/>
        <end position="21"/>
    </location>
</feature>
<keyword evidence="3" id="KW-1185">Reference proteome</keyword>
<proteinExistence type="predicted"/>
<evidence type="ECO:0000313" key="3">
    <source>
        <dbReference type="Proteomes" id="UP000753376"/>
    </source>
</evidence>
<protein>
    <recommendedName>
        <fullName evidence="4">PepSY domain-containing protein</fullName>
    </recommendedName>
</protein>
<dbReference type="RefSeq" id="WP_216007517.1">
    <property type="nucleotide sequence ID" value="NZ_JAHKPV010000006.1"/>
</dbReference>
<feature type="chain" id="PRO_5046818684" description="PepSY domain-containing protein" evidence="1">
    <location>
        <begin position="22"/>
        <end position="158"/>
    </location>
</feature>
<evidence type="ECO:0008006" key="4">
    <source>
        <dbReference type="Google" id="ProtNLM"/>
    </source>
</evidence>